<dbReference type="EMBL" id="FUFT01000002">
    <property type="protein sequence ID" value="SJL82581.1"/>
    <property type="molecule type" value="Genomic_DNA"/>
</dbReference>
<dbReference type="STRING" id="1918946.VPAL9027_00511"/>
<proteinExistence type="predicted"/>
<sequence>MLFMVFMTLIIKPIKTLNCGATSLLLGMPAYLKIEQNGDKVTLTWHMK</sequence>
<evidence type="ECO:0000313" key="2">
    <source>
        <dbReference type="Proteomes" id="UP000189475"/>
    </source>
</evidence>
<name>A0A1R4B0Z6_9VIBR</name>
<reference evidence="1 2" key="1">
    <citation type="submission" date="2017-02" db="EMBL/GenBank/DDBJ databases">
        <authorList>
            <person name="Peterson S.W."/>
        </authorList>
    </citation>
    <scope>NUCLEOTIDE SEQUENCE [LARGE SCALE GENOMIC DNA]</scope>
    <source>
        <strain evidence="1 2">CECT 9027</strain>
    </source>
</reference>
<dbReference type="Proteomes" id="UP000189475">
    <property type="component" value="Unassembled WGS sequence"/>
</dbReference>
<keyword evidence="2" id="KW-1185">Reference proteome</keyword>
<accession>A0A1R4B0Z6</accession>
<evidence type="ECO:0000313" key="1">
    <source>
        <dbReference type="EMBL" id="SJL82581.1"/>
    </source>
</evidence>
<dbReference type="AlphaFoldDB" id="A0A1R4B0Z6"/>
<protein>
    <submittedName>
        <fullName evidence="1">Uncharacterized protein</fullName>
    </submittedName>
</protein>
<gene>
    <name evidence="1" type="ORF">VPAL9027_00511</name>
</gene>
<organism evidence="1 2">
    <name type="scientific">Vibrio palustris</name>
    <dbReference type="NCBI Taxonomy" id="1918946"/>
    <lineage>
        <taxon>Bacteria</taxon>
        <taxon>Pseudomonadati</taxon>
        <taxon>Pseudomonadota</taxon>
        <taxon>Gammaproteobacteria</taxon>
        <taxon>Vibrionales</taxon>
        <taxon>Vibrionaceae</taxon>
        <taxon>Vibrio</taxon>
    </lineage>
</organism>